<name>A0A0F9RCV7_9ZZZZ</name>
<reference evidence="1" key="1">
    <citation type="journal article" date="2015" name="Nature">
        <title>Complex archaea that bridge the gap between prokaryotes and eukaryotes.</title>
        <authorList>
            <person name="Spang A."/>
            <person name="Saw J.H."/>
            <person name="Jorgensen S.L."/>
            <person name="Zaremba-Niedzwiedzka K."/>
            <person name="Martijn J."/>
            <person name="Lind A.E."/>
            <person name="van Eijk R."/>
            <person name="Schleper C."/>
            <person name="Guy L."/>
            <person name="Ettema T.J."/>
        </authorList>
    </citation>
    <scope>NUCLEOTIDE SEQUENCE</scope>
</reference>
<dbReference type="AlphaFoldDB" id="A0A0F9RCV7"/>
<proteinExistence type="predicted"/>
<sequence>MAKLTNRPTQQAIYKECFATSTGKEVLGQILVDAGYFDHDLKTTEELAVLNFVKGTILAKIGLHPKRTDTVRTREDIARRYVNNLMDSKLS</sequence>
<accession>A0A0F9RCV7</accession>
<gene>
    <name evidence="1" type="ORF">LCGC14_0664020</name>
</gene>
<protein>
    <submittedName>
        <fullName evidence="1">Uncharacterized protein</fullName>
    </submittedName>
</protein>
<organism evidence="1">
    <name type="scientific">marine sediment metagenome</name>
    <dbReference type="NCBI Taxonomy" id="412755"/>
    <lineage>
        <taxon>unclassified sequences</taxon>
        <taxon>metagenomes</taxon>
        <taxon>ecological metagenomes</taxon>
    </lineage>
</organism>
<dbReference type="EMBL" id="LAZR01001283">
    <property type="protein sequence ID" value="KKN47297.1"/>
    <property type="molecule type" value="Genomic_DNA"/>
</dbReference>
<comment type="caution">
    <text evidence="1">The sequence shown here is derived from an EMBL/GenBank/DDBJ whole genome shotgun (WGS) entry which is preliminary data.</text>
</comment>
<evidence type="ECO:0000313" key="1">
    <source>
        <dbReference type="EMBL" id="KKN47297.1"/>
    </source>
</evidence>